<accession>A0A835Y7Q3</accession>
<evidence type="ECO:0000313" key="2">
    <source>
        <dbReference type="EMBL" id="KAG2495726.1"/>
    </source>
</evidence>
<comment type="caution">
    <text evidence="2">The sequence shown here is derived from an EMBL/GenBank/DDBJ whole genome shotgun (WGS) entry which is preliminary data.</text>
</comment>
<dbReference type="GO" id="GO:0030149">
    <property type="term" value="P:sphingolipid catabolic process"/>
    <property type="evidence" value="ECO:0007669"/>
    <property type="project" value="TreeGrafter"/>
</dbReference>
<feature type="region of interest" description="Disordered" evidence="1">
    <location>
        <begin position="183"/>
        <end position="204"/>
    </location>
</feature>
<dbReference type="GO" id="GO:0005783">
    <property type="term" value="C:endoplasmic reticulum"/>
    <property type="evidence" value="ECO:0007669"/>
    <property type="project" value="TreeGrafter"/>
</dbReference>
<name>A0A835Y7Q3_9CHLO</name>
<proteinExistence type="predicted"/>
<reference evidence="2" key="1">
    <citation type="journal article" date="2020" name="bioRxiv">
        <title>Comparative genomics of Chlamydomonas.</title>
        <authorList>
            <person name="Craig R.J."/>
            <person name="Hasan A.R."/>
            <person name="Ness R.W."/>
            <person name="Keightley P.D."/>
        </authorList>
    </citation>
    <scope>NUCLEOTIDE SEQUENCE</scope>
    <source>
        <strain evidence="2">CCAP 11/70</strain>
    </source>
</reference>
<dbReference type="GO" id="GO:0046513">
    <property type="term" value="P:ceramide biosynthetic process"/>
    <property type="evidence" value="ECO:0007669"/>
    <property type="project" value="TreeGrafter"/>
</dbReference>
<dbReference type="OrthoDB" id="76773at2759"/>
<keyword evidence="3" id="KW-1185">Reference proteome</keyword>
<dbReference type="GO" id="GO:0016020">
    <property type="term" value="C:membrane"/>
    <property type="evidence" value="ECO:0007669"/>
    <property type="project" value="TreeGrafter"/>
</dbReference>
<dbReference type="Proteomes" id="UP000612055">
    <property type="component" value="Unassembled WGS sequence"/>
</dbReference>
<gene>
    <name evidence="2" type="ORF">HYH03_006325</name>
</gene>
<protein>
    <submittedName>
        <fullName evidence="2">Uncharacterized protein</fullName>
    </submittedName>
</protein>
<organism evidence="2 3">
    <name type="scientific">Edaphochlamys debaryana</name>
    <dbReference type="NCBI Taxonomy" id="47281"/>
    <lineage>
        <taxon>Eukaryota</taxon>
        <taxon>Viridiplantae</taxon>
        <taxon>Chlorophyta</taxon>
        <taxon>core chlorophytes</taxon>
        <taxon>Chlorophyceae</taxon>
        <taxon>CS clade</taxon>
        <taxon>Chlamydomonadales</taxon>
        <taxon>Chlamydomonadales incertae sedis</taxon>
        <taxon>Edaphochlamys</taxon>
    </lineage>
</organism>
<dbReference type="PANTHER" id="PTHR12393">
    <property type="entry name" value="SPHINGOMYELIN PHOSPHODIESTERASE RELATED"/>
    <property type="match status" value="1"/>
</dbReference>
<dbReference type="PANTHER" id="PTHR12393:SF6">
    <property type="entry name" value="SPHINGOMYELIN PHOSPHODIESTERASE 2"/>
    <property type="match status" value="1"/>
</dbReference>
<sequence>MAAHMSTSEVACTLRLVDRTASDLLADHRIARFSHPALAEAFAARWAAPGACKALTREEREALVELVARSDEVANLEVALAAAGLEPDRGLLEYAATGGALRVCAWLVEDDRIEEEIPWGRILLEAADKRQRAAAEWCLAQCPQVSETWLRAAAATAAGNNDLPLMDWLLAKADERAALAGSAAEAGFVDDEEGEDQERRSMPSDLATGQRLCLSAIDACDLANVQRLWQQQLKAGSEGPELLQQAAHRALASPTPDWQAKVEWLLSRGADLPPGSYHSCLELKDGAAVVERFKWLRSRGIRPDPDLALRGSLSFVLFAEIAGTGNVEMMRWLHVECDWDQFGATYTSDAWAAAVGSGCDAALELLSDFGSPEPEDGQPYVRAIERREWSILCRLRQRFSIPFGPPELELFTAAIRAGAPVTALQLLADGQCPGLDWAAAEVEALYPRRNRHRLVVLAWIREQRRRLRIQERVLKLWGAAGRPGQGRRR</sequence>
<dbReference type="EMBL" id="JAEHOE010000023">
    <property type="protein sequence ID" value="KAG2495726.1"/>
    <property type="molecule type" value="Genomic_DNA"/>
</dbReference>
<dbReference type="GO" id="GO:0071944">
    <property type="term" value="C:cell periphery"/>
    <property type="evidence" value="ECO:0007669"/>
    <property type="project" value="TreeGrafter"/>
</dbReference>
<evidence type="ECO:0000256" key="1">
    <source>
        <dbReference type="SAM" id="MobiDB-lite"/>
    </source>
</evidence>
<dbReference type="GO" id="GO:0004620">
    <property type="term" value="F:phospholipase activity"/>
    <property type="evidence" value="ECO:0007669"/>
    <property type="project" value="TreeGrafter"/>
</dbReference>
<evidence type="ECO:0000313" key="3">
    <source>
        <dbReference type="Proteomes" id="UP000612055"/>
    </source>
</evidence>
<dbReference type="AlphaFoldDB" id="A0A835Y7Q3"/>